<dbReference type="SUPFAM" id="SSF102114">
    <property type="entry name" value="Radical SAM enzymes"/>
    <property type="match status" value="1"/>
</dbReference>
<dbReference type="PANTHER" id="PTHR43288:SF2">
    <property type="entry name" value="RADICAL SAM CORE DOMAIN-CONTAINING PROTEIN"/>
    <property type="match status" value="1"/>
</dbReference>
<dbReference type="CDD" id="cd01335">
    <property type="entry name" value="Radical_SAM"/>
    <property type="match status" value="1"/>
</dbReference>
<evidence type="ECO:0000313" key="7">
    <source>
        <dbReference type="Proteomes" id="UP000278475"/>
    </source>
</evidence>
<dbReference type="SFLD" id="SFLDG01113">
    <property type="entry name" value="Uncharacterised_Radical_SAM_Su"/>
    <property type="match status" value="1"/>
</dbReference>
<dbReference type="SMART" id="SM00729">
    <property type="entry name" value="Elp3"/>
    <property type="match status" value="1"/>
</dbReference>
<gene>
    <name evidence="6" type="ORF">DRJ31_05685</name>
</gene>
<evidence type="ECO:0000313" key="6">
    <source>
        <dbReference type="EMBL" id="RLE49234.1"/>
    </source>
</evidence>
<dbReference type="GO" id="GO:0046872">
    <property type="term" value="F:metal ion binding"/>
    <property type="evidence" value="ECO:0007669"/>
    <property type="project" value="UniProtKB-KW"/>
</dbReference>
<comment type="caution">
    <text evidence="6">The sequence shown here is derived from an EMBL/GenBank/DDBJ whole genome shotgun (WGS) entry which is preliminary data.</text>
</comment>
<dbReference type="Pfam" id="PF04055">
    <property type="entry name" value="Radical_SAM"/>
    <property type="match status" value="1"/>
</dbReference>
<dbReference type="PROSITE" id="PS51918">
    <property type="entry name" value="RADICAL_SAM"/>
    <property type="match status" value="1"/>
</dbReference>
<organism evidence="6 7">
    <name type="scientific">Thermoproteota archaeon</name>
    <dbReference type="NCBI Taxonomy" id="2056631"/>
    <lineage>
        <taxon>Archaea</taxon>
        <taxon>Thermoproteota</taxon>
    </lineage>
</organism>
<keyword evidence="3" id="KW-0408">Iron</keyword>
<dbReference type="InterPro" id="IPR006638">
    <property type="entry name" value="Elp3/MiaA/NifB-like_rSAM"/>
</dbReference>
<evidence type="ECO:0000256" key="3">
    <source>
        <dbReference type="ARBA" id="ARBA00023004"/>
    </source>
</evidence>
<sequence>MLGHQQVTSSTFCSTLLEKLKAKFSETLASEVEEALNIKLSCSNILKSYTPYPRFVPISITGSRCELLCKHCQGHYLSQMIPAETPEKFLAVIEKLAKKDVKGILVSGGFDRSGKLPFRRFVSVIKKAKLLGFTVAIHAGLLSDKDVEELCQTEVDATLVDVIGDDQTISEILGLGARAEDFFNTVVRLKESGLFVAPHIVIGLNHGILRGEFKALQFLSNVGTEALSLLVYVPTPNTPSALDAPPKLEDIVRVAAQARRILRTAHLTLGCMRPRGWYRTLIEQAMVLCGVDGVVNPSFNTIALAKDIGLRVRKVEGCCVFKSL</sequence>
<reference evidence="6 7" key="1">
    <citation type="submission" date="2018-06" db="EMBL/GenBank/DDBJ databases">
        <title>Extensive metabolic versatility and redundancy in microbially diverse, dynamic hydrothermal sediments.</title>
        <authorList>
            <person name="Dombrowski N."/>
            <person name="Teske A."/>
            <person name="Baker B.J."/>
        </authorList>
    </citation>
    <scope>NUCLEOTIDE SEQUENCE [LARGE SCALE GENOMIC DNA]</scope>
    <source>
        <strain evidence="6">B66_G16</strain>
    </source>
</reference>
<feature type="domain" description="Radical SAM core" evidence="5">
    <location>
        <begin position="48"/>
        <end position="272"/>
    </location>
</feature>
<evidence type="ECO:0000256" key="1">
    <source>
        <dbReference type="ARBA" id="ARBA00022691"/>
    </source>
</evidence>
<evidence type="ECO:0000256" key="4">
    <source>
        <dbReference type="ARBA" id="ARBA00023014"/>
    </source>
</evidence>
<protein>
    <recommendedName>
        <fullName evidence="5">Radical SAM core domain-containing protein</fullName>
    </recommendedName>
</protein>
<dbReference type="Proteomes" id="UP000278475">
    <property type="component" value="Unassembled WGS sequence"/>
</dbReference>
<proteinExistence type="predicted"/>
<dbReference type="InterPro" id="IPR058240">
    <property type="entry name" value="rSAM_sf"/>
</dbReference>
<dbReference type="AlphaFoldDB" id="A0A497EPB7"/>
<dbReference type="GO" id="GO:0051536">
    <property type="term" value="F:iron-sulfur cluster binding"/>
    <property type="evidence" value="ECO:0007669"/>
    <property type="project" value="UniProtKB-KW"/>
</dbReference>
<keyword evidence="4" id="KW-0411">Iron-sulfur</keyword>
<keyword evidence="1" id="KW-0949">S-adenosyl-L-methionine</keyword>
<dbReference type="PANTHER" id="PTHR43288">
    <property type="entry name" value="BIOTIN SYNTHASE-RELATED PROTEIN, RADICAL SAM SUPERFAMILY"/>
    <property type="match status" value="1"/>
</dbReference>
<dbReference type="InterPro" id="IPR007197">
    <property type="entry name" value="rSAM"/>
</dbReference>
<evidence type="ECO:0000256" key="2">
    <source>
        <dbReference type="ARBA" id="ARBA00022723"/>
    </source>
</evidence>
<dbReference type="EMBL" id="QMQV01000046">
    <property type="protein sequence ID" value="RLE49234.1"/>
    <property type="molecule type" value="Genomic_DNA"/>
</dbReference>
<dbReference type="InterPro" id="IPR013785">
    <property type="entry name" value="Aldolase_TIM"/>
</dbReference>
<name>A0A497EPB7_9CREN</name>
<dbReference type="GO" id="GO:0003824">
    <property type="term" value="F:catalytic activity"/>
    <property type="evidence" value="ECO:0007669"/>
    <property type="project" value="InterPro"/>
</dbReference>
<dbReference type="Gene3D" id="3.20.20.70">
    <property type="entry name" value="Aldolase class I"/>
    <property type="match status" value="1"/>
</dbReference>
<evidence type="ECO:0000259" key="5">
    <source>
        <dbReference type="PROSITE" id="PS51918"/>
    </source>
</evidence>
<keyword evidence="2" id="KW-0479">Metal-binding</keyword>
<dbReference type="SFLD" id="SFLDS00029">
    <property type="entry name" value="Radical_SAM"/>
    <property type="match status" value="1"/>
</dbReference>
<accession>A0A497EPB7</accession>